<dbReference type="AlphaFoldDB" id="A0A9P6MH00"/>
<dbReference type="EMBL" id="JAAAHW010000715">
    <property type="protein sequence ID" value="KAF9999658.1"/>
    <property type="molecule type" value="Genomic_DNA"/>
</dbReference>
<keyword evidence="3" id="KW-1185">Reference proteome</keyword>
<name>A0A9P6MH00_9FUNG</name>
<feature type="compositionally biased region" description="Acidic residues" evidence="1">
    <location>
        <begin position="53"/>
        <end position="67"/>
    </location>
</feature>
<feature type="compositionally biased region" description="Basic and acidic residues" evidence="1">
    <location>
        <begin position="33"/>
        <end position="45"/>
    </location>
</feature>
<evidence type="ECO:0000313" key="2">
    <source>
        <dbReference type="EMBL" id="KAF9999658.1"/>
    </source>
</evidence>
<gene>
    <name evidence="2" type="ORF">BGZ65_005023</name>
</gene>
<feature type="compositionally biased region" description="Basic and acidic residues" evidence="1">
    <location>
        <begin position="68"/>
        <end position="80"/>
    </location>
</feature>
<protein>
    <submittedName>
        <fullName evidence="2">Uncharacterized protein</fullName>
    </submittedName>
</protein>
<dbReference type="OrthoDB" id="2419673at2759"/>
<evidence type="ECO:0000256" key="1">
    <source>
        <dbReference type="SAM" id="MobiDB-lite"/>
    </source>
</evidence>
<reference evidence="2" key="1">
    <citation type="journal article" date="2020" name="Fungal Divers.">
        <title>Resolving the Mortierellaceae phylogeny through synthesis of multi-gene phylogenetics and phylogenomics.</title>
        <authorList>
            <person name="Vandepol N."/>
            <person name="Liber J."/>
            <person name="Desiro A."/>
            <person name="Na H."/>
            <person name="Kennedy M."/>
            <person name="Barry K."/>
            <person name="Grigoriev I.V."/>
            <person name="Miller A.N."/>
            <person name="O'Donnell K."/>
            <person name="Stajich J.E."/>
            <person name="Bonito G."/>
        </authorList>
    </citation>
    <scope>NUCLEOTIDE SEQUENCE</scope>
    <source>
        <strain evidence="2">MES-2147</strain>
    </source>
</reference>
<dbReference type="Proteomes" id="UP000749646">
    <property type="component" value="Unassembled WGS sequence"/>
</dbReference>
<feature type="region of interest" description="Disordered" evidence="1">
    <location>
        <begin position="1"/>
        <end position="81"/>
    </location>
</feature>
<comment type="caution">
    <text evidence="2">The sequence shown here is derived from an EMBL/GenBank/DDBJ whole genome shotgun (WGS) entry which is preliminary data.</text>
</comment>
<accession>A0A9P6MH00</accession>
<sequence>MDHAPALPPPTKRMRFEQPLWNSNLETLDDREEVGLERMRMDTSRSQHRTQCQEDDDDDDDDDDEGVDHESLGQSKNKDMKNHHHYHYQHQNDSSLMESDNWMGVDEESSKTMSLTPIAERGALIRYEGSKTMTLTDGVDGLLRHRWRDYLRQIPKLINTQGNELVLYRPPPPNFLTSQDDEDAYDDEVRIEELDEELDDDDTLLDSHDGRIHELEEKIMNMDLD</sequence>
<proteinExistence type="predicted"/>
<organism evidence="2 3">
    <name type="scientific">Modicella reniformis</name>
    <dbReference type="NCBI Taxonomy" id="1440133"/>
    <lineage>
        <taxon>Eukaryota</taxon>
        <taxon>Fungi</taxon>
        <taxon>Fungi incertae sedis</taxon>
        <taxon>Mucoromycota</taxon>
        <taxon>Mortierellomycotina</taxon>
        <taxon>Mortierellomycetes</taxon>
        <taxon>Mortierellales</taxon>
        <taxon>Mortierellaceae</taxon>
        <taxon>Modicella</taxon>
    </lineage>
</organism>
<evidence type="ECO:0000313" key="3">
    <source>
        <dbReference type="Proteomes" id="UP000749646"/>
    </source>
</evidence>
<feature type="compositionally biased region" description="Pro residues" evidence="1">
    <location>
        <begin position="1"/>
        <end position="11"/>
    </location>
</feature>